<protein>
    <submittedName>
        <fullName evidence="1">Uncharacterized protein</fullName>
    </submittedName>
</protein>
<gene>
    <name evidence="1" type="ORF">AAFF_G00020360</name>
</gene>
<reference evidence="1" key="1">
    <citation type="journal article" date="2023" name="Science">
        <title>Genome structures resolve the early diversification of teleost fishes.</title>
        <authorList>
            <person name="Parey E."/>
            <person name="Louis A."/>
            <person name="Montfort J."/>
            <person name="Bouchez O."/>
            <person name="Roques C."/>
            <person name="Iampietro C."/>
            <person name="Lluch J."/>
            <person name="Castinel A."/>
            <person name="Donnadieu C."/>
            <person name="Desvignes T."/>
            <person name="Floi Bucao C."/>
            <person name="Jouanno E."/>
            <person name="Wen M."/>
            <person name="Mejri S."/>
            <person name="Dirks R."/>
            <person name="Jansen H."/>
            <person name="Henkel C."/>
            <person name="Chen W.J."/>
            <person name="Zahm M."/>
            <person name="Cabau C."/>
            <person name="Klopp C."/>
            <person name="Thompson A.W."/>
            <person name="Robinson-Rechavi M."/>
            <person name="Braasch I."/>
            <person name="Lecointre G."/>
            <person name="Bobe J."/>
            <person name="Postlethwait J.H."/>
            <person name="Berthelot C."/>
            <person name="Roest Crollius H."/>
            <person name="Guiguen Y."/>
        </authorList>
    </citation>
    <scope>NUCLEOTIDE SEQUENCE</scope>
    <source>
        <strain evidence="1">NC1722</strain>
    </source>
</reference>
<evidence type="ECO:0000313" key="2">
    <source>
        <dbReference type="Proteomes" id="UP001221898"/>
    </source>
</evidence>
<name>A0AAD7S549_9TELE</name>
<organism evidence="1 2">
    <name type="scientific">Aldrovandia affinis</name>
    <dbReference type="NCBI Taxonomy" id="143900"/>
    <lineage>
        <taxon>Eukaryota</taxon>
        <taxon>Metazoa</taxon>
        <taxon>Chordata</taxon>
        <taxon>Craniata</taxon>
        <taxon>Vertebrata</taxon>
        <taxon>Euteleostomi</taxon>
        <taxon>Actinopterygii</taxon>
        <taxon>Neopterygii</taxon>
        <taxon>Teleostei</taxon>
        <taxon>Notacanthiformes</taxon>
        <taxon>Halosauridae</taxon>
        <taxon>Aldrovandia</taxon>
    </lineage>
</organism>
<dbReference type="EMBL" id="JAINUG010000108">
    <property type="protein sequence ID" value="KAJ8396169.1"/>
    <property type="molecule type" value="Genomic_DNA"/>
</dbReference>
<proteinExistence type="predicted"/>
<keyword evidence="2" id="KW-1185">Reference proteome</keyword>
<dbReference type="AlphaFoldDB" id="A0AAD7S549"/>
<dbReference type="Proteomes" id="UP001221898">
    <property type="component" value="Unassembled WGS sequence"/>
</dbReference>
<accession>A0AAD7S549</accession>
<sequence>MGRFILVPNCAQIFMGVEAGATLRPRRGPLRAAVACRRGVRPGPNALTSTAMPRTSSQAPGFQRGLMKAQTAFLGLDKVLISHSAGY</sequence>
<evidence type="ECO:0000313" key="1">
    <source>
        <dbReference type="EMBL" id="KAJ8396169.1"/>
    </source>
</evidence>
<comment type="caution">
    <text evidence="1">The sequence shown here is derived from an EMBL/GenBank/DDBJ whole genome shotgun (WGS) entry which is preliminary data.</text>
</comment>